<dbReference type="NCBIfam" id="NF011529">
    <property type="entry name" value="PRK14968.1-3"/>
    <property type="match status" value="1"/>
</dbReference>
<feature type="domain" description="Methyltransferase small" evidence="5">
    <location>
        <begin position="21"/>
        <end position="103"/>
    </location>
</feature>
<dbReference type="GO" id="GO:0008757">
    <property type="term" value="F:S-adenosylmethionine-dependent methyltransferase activity"/>
    <property type="evidence" value="ECO:0007669"/>
    <property type="project" value="TreeGrafter"/>
</dbReference>
<dbReference type="PANTHER" id="PTHR45875:SF1">
    <property type="entry name" value="METHYLTRANSFERASE N6AMT1"/>
    <property type="match status" value="1"/>
</dbReference>
<dbReference type="GO" id="GO:0003676">
    <property type="term" value="F:nucleic acid binding"/>
    <property type="evidence" value="ECO:0007669"/>
    <property type="project" value="InterPro"/>
</dbReference>
<dbReference type="Pfam" id="PF05175">
    <property type="entry name" value="MTS"/>
    <property type="match status" value="1"/>
</dbReference>
<dbReference type="InterPro" id="IPR029063">
    <property type="entry name" value="SAM-dependent_MTases_sf"/>
</dbReference>
<dbReference type="PANTHER" id="PTHR45875">
    <property type="entry name" value="METHYLTRANSFERASE N6AMT1"/>
    <property type="match status" value="1"/>
</dbReference>
<evidence type="ECO:0000256" key="3">
    <source>
        <dbReference type="ARBA" id="ARBA00022679"/>
    </source>
</evidence>
<comment type="similarity">
    <text evidence="1">Belongs to the eukaryotic/archaeal PrmC-related family.</text>
</comment>
<keyword evidence="4" id="KW-0949">S-adenosyl-L-methionine</keyword>
<evidence type="ECO:0000313" key="6">
    <source>
        <dbReference type="EMBL" id="SVB56849.1"/>
    </source>
</evidence>
<reference evidence="6" key="1">
    <citation type="submission" date="2018-05" db="EMBL/GenBank/DDBJ databases">
        <authorList>
            <person name="Lanie J.A."/>
            <person name="Ng W.-L."/>
            <person name="Kazmierczak K.M."/>
            <person name="Andrzejewski T.M."/>
            <person name="Davidsen T.M."/>
            <person name="Wayne K.J."/>
            <person name="Tettelin H."/>
            <person name="Glass J.I."/>
            <person name="Rusch D."/>
            <person name="Podicherti R."/>
            <person name="Tsui H.-C.T."/>
            <person name="Winkler M.E."/>
        </authorList>
    </citation>
    <scope>NUCLEOTIDE SEQUENCE</scope>
</reference>
<dbReference type="AlphaFoldDB" id="A0A382F2D9"/>
<dbReference type="InterPro" id="IPR007848">
    <property type="entry name" value="Small_mtfrase_dom"/>
</dbReference>
<dbReference type="GO" id="GO:0032259">
    <property type="term" value="P:methylation"/>
    <property type="evidence" value="ECO:0007669"/>
    <property type="project" value="UniProtKB-KW"/>
</dbReference>
<evidence type="ECO:0000256" key="4">
    <source>
        <dbReference type="ARBA" id="ARBA00022691"/>
    </source>
</evidence>
<protein>
    <recommendedName>
        <fullName evidence="5">Methyltransferase small domain-containing protein</fullName>
    </recommendedName>
</protein>
<dbReference type="GO" id="GO:0035657">
    <property type="term" value="C:eRF1 methyltransferase complex"/>
    <property type="evidence" value="ECO:0007669"/>
    <property type="project" value="TreeGrafter"/>
</dbReference>
<dbReference type="InterPro" id="IPR052190">
    <property type="entry name" value="Euk-Arch_PrmC-MTase"/>
</dbReference>
<evidence type="ECO:0000256" key="1">
    <source>
        <dbReference type="ARBA" id="ARBA00006149"/>
    </source>
</evidence>
<dbReference type="SUPFAM" id="SSF53335">
    <property type="entry name" value="S-adenosyl-L-methionine-dependent methyltransferases"/>
    <property type="match status" value="1"/>
</dbReference>
<keyword evidence="3" id="KW-0808">Transferase</keyword>
<evidence type="ECO:0000259" key="5">
    <source>
        <dbReference type="Pfam" id="PF05175"/>
    </source>
</evidence>
<keyword evidence="2" id="KW-0489">Methyltransferase</keyword>
<dbReference type="PRINTS" id="PR00507">
    <property type="entry name" value="N12N6MTFRASE"/>
</dbReference>
<accession>A0A382F2D9</accession>
<name>A0A382F2D9_9ZZZZ</name>
<dbReference type="CDD" id="cd02440">
    <property type="entry name" value="AdoMet_MTases"/>
    <property type="match status" value="1"/>
</dbReference>
<dbReference type="EMBL" id="UINC01047502">
    <property type="protein sequence ID" value="SVB56849.1"/>
    <property type="molecule type" value="Genomic_DNA"/>
</dbReference>
<dbReference type="NCBIfam" id="TIGR00537">
    <property type="entry name" value="hemK_rel_arch"/>
    <property type="match status" value="1"/>
</dbReference>
<organism evidence="6">
    <name type="scientific">marine metagenome</name>
    <dbReference type="NCBI Taxonomy" id="408172"/>
    <lineage>
        <taxon>unclassified sequences</taxon>
        <taxon>metagenomes</taxon>
        <taxon>ecological metagenomes</taxon>
    </lineage>
</organism>
<dbReference type="Gene3D" id="3.40.50.150">
    <property type="entry name" value="Vaccinia Virus protein VP39"/>
    <property type="match status" value="1"/>
</dbReference>
<evidence type="ECO:0000256" key="2">
    <source>
        <dbReference type="ARBA" id="ARBA00022603"/>
    </source>
</evidence>
<gene>
    <name evidence="6" type="ORF">METZ01_LOCUS209703</name>
</gene>
<dbReference type="PROSITE" id="PS00092">
    <property type="entry name" value="N6_MTASE"/>
    <property type="match status" value="1"/>
</dbReference>
<dbReference type="GO" id="GO:0008276">
    <property type="term" value="F:protein methyltransferase activity"/>
    <property type="evidence" value="ECO:0007669"/>
    <property type="project" value="TreeGrafter"/>
</dbReference>
<dbReference type="InterPro" id="IPR002052">
    <property type="entry name" value="DNA_methylase_N6_adenine_CS"/>
</dbReference>
<sequence>MEEIEIETFEGVYEPAEDSWMMCKYLPNELGSALEIGCGSGIISIHLAKKGNQVTSVDINPKAVNATKFNAKQNQVDIEVLEGNMFEKVKGRKFDFIVCNPPYLPPTDDYDDPELALAVEGGSTGSEFTIEFLSKAGEYLKKNGNIYLIVSSRMEKLKVNWKREVIHKESFFFERLTLEKFS</sequence>
<proteinExistence type="inferred from homology"/>
<dbReference type="InterPro" id="IPR004557">
    <property type="entry name" value="PrmC-related"/>
</dbReference>